<dbReference type="EnsemblMetazoa" id="CJA26272.1">
    <property type="protein sequence ID" value="CJA26272.1"/>
    <property type="gene ID" value="WBGene00181844"/>
</dbReference>
<evidence type="ECO:0000313" key="2">
    <source>
        <dbReference type="EnsemblMetazoa" id="CJA26272.1"/>
    </source>
</evidence>
<reference evidence="2" key="2">
    <citation type="submission" date="2022-06" db="UniProtKB">
        <authorList>
            <consortium name="EnsemblMetazoa"/>
        </authorList>
    </citation>
    <scope>IDENTIFICATION</scope>
    <source>
        <strain evidence="2">DF5081</strain>
    </source>
</reference>
<dbReference type="AlphaFoldDB" id="A0A8R1E6L4"/>
<name>A0A8R1E6L4_CAEJA</name>
<feature type="region of interest" description="Disordered" evidence="1">
    <location>
        <begin position="24"/>
        <end position="53"/>
    </location>
</feature>
<accession>A0A8R1E6L4</accession>
<protein>
    <submittedName>
        <fullName evidence="2">Uncharacterized protein</fullName>
    </submittedName>
</protein>
<sequence length="90" mass="10288">MHHEFAATVCKDLLFIRPRPTHTIEPVPTSITNRPRRRPRRFPNAGPESFGNAEADIPLRKTTILANFVKFRIPMVTPLICFDPDTQFCG</sequence>
<proteinExistence type="predicted"/>
<reference evidence="3" key="1">
    <citation type="submission" date="2010-08" db="EMBL/GenBank/DDBJ databases">
        <authorList>
            <consortium name="Caenorhabditis japonica Sequencing Consortium"/>
            <person name="Wilson R.K."/>
        </authorList>
    </citation>
    <scope>NUCLEOTIDE SEQUENCE [LARGE SCALE GENOMIC DNA]</scope>
    <source>
        <strain evidence="3">DF5081</strain>
    </source>
</reference>
<keyword evidence="3" id="KW-1185">Reference proteome</keyword>
<dbReference type="Proteomes" id="UP000005237">
    <property type="component" value="Unassembled WGS sequence"/>
</dbReference>
<evidence type="ECO:0000256" key="1">
    <source>
        <dbReference type="SAM" id="MobiDB-lite"/>
    </source>
</evidence>
<organism evidence="2 3">
    <name type="scientific">Caenorhabditis japonica</name>
    <dbReference type="NCBI Taxonomy" id="281687"/>
    <lineage>
        <taxon>Eukaryota</taxon>
        <taxon>Metazoa</taxon>
        <taxon>Ecdysozoa</taxon>
        <taxon>Nematoda</taxon>
        <taxon>Chromadorea</taxon>
        <taxon>Rhabditida</taxon>
        <taxon>Rhabditina</taxon>
        <taxon>Rhabditomorpha</taxon>
        <taxon>Rhabditoidea</taxon>
        <taxon>Rhabditidae</taxon>
        <taxon>Peloderinae</taxon>
        <taxon>Caenorhabditis</taxon>
    </lineage>
</organism>
<evidence type="ECO:0000313" key="3">
    <source>
        <dbReference type="Proteomes" id="UP000005237"/>
    </source>
</evidence>